<dbReference type="OrthoDB" id="2687355at2759"/>
<evidence type="ECO:0000313" key="2">
    <source>
        <dbReference type="EMBL" id="RDX73899.1"/>
    </source>
</evidence>
<dbReference type="InterPro" id="IPR013103">
    <property type="entry name" value="RVT_2"/>
</dbReference>
<keyword evidence="3" id="KW-1185">Reference proteome</keyword>
<dbReference type="Pfam" id="PF07727">
    <property type="entry name" value="RVT_2"/>
    <property type="match status" value="1"/>
</dbReference>
<dbReference type="EMBL" id="QJKJ01010361">
    <property type="protein sequence ID" value="RDX73899.1"/>
    <property type="molecule type" value="Genomic_DNA"/>
</dbReference>
<accession>A0A371F6I9</accession>
<dbReference type="InterPro" id="IPR036875">
    <property type="entry name" value="Znf_CCHC_sf"/>
</dbReference>
<name>A0A371F6I9_MUCPR</name>
<organism evidence="2 3">
    <name type="scientific">Mucuna pruriens</name>
    <name type="common">Velvet bean</name>
    <name type="synonym">Dolichos pruriens</name>
    <dbReference type="NCBI Taxonomy" id="157652"/>
    <lineage>
        <taxon>Eukaryota</taxon>
        <taxon>Viridiplantae</taxon>
        <taxon>Streptophyta</taxon>
        <taxon>Embryophyta</taxon>
        <taxon>Tracheophyta</taxon>
        <taxon>Spermatophyta</taxon>
        <taxon>Magnoliopsida</taxon>
        <taxon>eudicotyledons</taxon>
        <taxon>Gunneridae</taxon>
        <taxon>Pentapetalae</taxon>
        <taxon>rosids</taxon>
        <taxon>fabids</taxon>
        <taxon>Fabales</taxon>
        <taxon>Fabaceae</taxon>
        <taxon>Papilionoideae</taxon>
        <taxon>50 kb inversion clade</taxon>
        <taxon>NPAAA clade</taxon>
        <taxon>indigoferoid/millettioid clade</taxon>
        <taxon>Phaseoleae</taxon>
        <taxon>Mucuna</taxon>
    </lineage>
</organism>
<dbReference type="GO" id="GO:0008270">
    <property type="term" value="F:zinc ion binding"/>
    <property type="evidence" value="ECO:0007669"/>
    <property type="project" value="InterPro"/>
</dbReference>
<protein>
    <recommendedName>
        <fullName evidence="1">Reverse transcriptase Ty1/copia-type domain-containing protein</fullName>
    </recommendedName>
</protein>
<dbReference type="SUPFAM" id="SSF57756">
    <property type="entry name" value="Retrovirus zinc finger-like domains"/>
    <property type="match status" value="1"/>
</dbReference>
<sequence>MEVSNLVAKLKLLKLELDEDLIVHLVLISLYVHFGKFKVSYNTQKDKWSLLWRDKMENVHFASISQNKKRKNVKDVAKGSSKGKKPKKNKKFTCFFYKKSGHMKKQCPKYARKGCLWNRPPSDDERFIFVGDDNKVVVEAIGTFRYGYLYLIHEKFQSLDVFKSFKTEVELQLGKKIKVAKFDCGGEYYGRYVGLREQPPRLFALFLKKSFFEMGNARILKEVEFRKEKNIRNVVFEEEFFNDIDQVFVPITVQETTSVIRDNVQTIVPYIVPKQDYDRVLPQILIEQPQQPQEMSLRRFIRKRRHAIPDDYIVFLQEHEDDSINFCQAMQSSNSQKWIDAIKDELKSMQDNDVWDLIELPEGVKPIGYKLIFKTKKDFKGNIERYKARLVTKGFT</sequence>
<dbReference type="AlphaFoldDB" id="A0A371F6I9"/>
<feature type="domain" description="Reverse transcriptase Ty1/copia-type" evidence="1">
    <location>
        <begin position="352"/>
        <end position="395"/>
    </location>
</feature>
<feature type="non-terminal residue" evidence="2">
    <location>
        <position position="1"/>
    </location>
</feature>
<dbReference type="Proteomes" id="UP000257109">
    <property type="component" value="Unassembled WGS sequence"/>
</dbReference>
<evidence type="ECO:0000313" key="3">
    <source>
        <dbReference type="Proteomes" id="UP000257109"/>
    </source>
</evidence>
<dbReference type="GO" id="GO:0003676">
    <property type="term" value="F:nucleic acid binding"/>
    <property type="evidence" value="ECO:0007669"/>
    <property type="project" value="InterPro"/>
</dbReference>
<dbReference type="STRING" id="157652.A0A371F6I9"/>
<evidence type="ECO:0000259" key="1">
    <source>
        <dbReference type="Pfam" id="PF07727"/>
    </source>
</evidence>
<gene>
    <name evidence="2" type="ORF">CR513_46419</name>
</gene>
<proteinExistence type="predicted"/>
<comment type="caution">
    <text evidence="2">The sequence shown here is derived from an EMBL/GenBank/DDBJ whole genome shotgun (WGS) entry which is preliminary data.</text>
</comment>
<reference evidence="2" key="1">
    <citation type="submission" date="2018-05" db="EMBL/GenBank/DDBJ databases">
        <title>Draft genome of Mucuna pruriens seed.</title>
        <authorList>
            <person name="Nnadi N.E."/>
            <person name="Vos R."/>
            <person name="Hasami M.H."/>
            <person name="Devisetty U.K."/>
            <person name="Aguiy J.C."/>
        </authorList>
    </citation>
    <scope>NUCLEOTIDE SEQUENCE [LARGE SCALE GENOMIC DNA]</scope>
    <source>
        <strain evidence="2">JCA_2017</strain>
    </source>
</reference>